<dbReference type="EMBL" id="SOAG01000036">
    <property type="protein sequence ID" value="TDS51603.1"/>
    <property type="molecule type" value="Genomic_DNA"/>
</dbReference>
<evidence type="ECO:0000313" key="6">
    <source>
        <dbReference type="Proteomes" id="UP000295215"/>
    </source>
</evidence>
<dbReference type="Pfam" id="PF01887">
    <property type="entry name" value="SAM_HAT_N"/>
    <property type="match status" value="1"/>
</dbReference>
<name>A0A4R7EVJ2_9FLAO</name>
<gene>
    <name evidence="5" type="ORF">C8P70_13612</name>
</gene>
<evidence type="ECO:0008006" key="7">
    <source>
        <dbReference type="Google" id="ProtNLM"/>
    </source>
</evidence>
<comment type="caution">
    <text evidence="5">The sequence shown here is derived from an EMBL/GenBank/DDBJ whole genome shotgun (WGS) entry which is preliminary data.</text>
</comment>
<dbReference type="InterPro" id="IPR046469">
    <property type="entry name" value="SAM_HAT_N"/>
</dbReference>
<dbReference type="InterPro" id="IPR002747">
    <property type="entry name" value="SAM_OH_AdoTrfase"/>
</dbReference>
<accession>A0A4R7EVJ2</accession>
<keyword evidence="6" id="KW-1185">Reference proteome</keyword>
<evidence type="ECO:0000256" key="2">
    <source>
        <dbReference type="ARBA" id="ARBA00024035"/>
    </source>
</evidence>
<feature type="domain" description="S-adenosyl-l-methionine hydroxide adenosyltransferase C-terminal" evidence="4">
    <location>
        <begin position="167"/>
        <end position="242"/>
    </location>
</feature>
<organism evidence="5 6">
    <name type="scientific">Myroides indicus</name>
    <dbReference type="NCBI Taxonomy" id="1323422"/>
    <lineage>
        <taxon>Bacteria</taxon>
        <taxon>Pseudomonadati</taxon>
        <taxon>Bacteroidota</taxon>
        <taxon>Flavobacteriia</taxon>
        <taxon>Flavobacteriales</taxon>
        <taxon>Flavobacteriaceae</taxon>
        <taxon>Myroides</taxon>
    </lineage>
</organism>
<dbReference type="PANTHER" id="PTHR35092:SF1">
    <property type="entry name" value="CHLORINASE MJ1651"/>
    <property type="match status" value="1"/>
</dbReference>
<evidence type="ECO:0000259" key="3">
    <source>
        <dbReference type="Pfam" id="PF01887"/>
    </source>
</evidence>
<comment type="similarity">
    <text evidence="2">Belongs to the SAM hydrolase / SAM-dependent halogenase family.</text>
</comment>
<evidence type="ECO:0000313" key="5">
    <source>
        <dbReference type="EMBL" id="TDS51603.1"/>
    </source>
</evidence>
<dbReference type="InterPro" id="IPR023228">
    <property type="entry name" value="SAM_OH_AdoTrfase_N_sf"/>
</dbReference>
<dbReference type="Gene3D" id="3.40.50.10790">
    <property type="entry name" value="S-adenosyl-l-methionine hydroxide adenosyltransferase, N-terminal"/>
    <property type="match status" value="1"/>
</dbReference>
<proteinExistence type="inferred from homology"/>
<dbReference type="OrthoDB" id="9792195at2"/>
<evidence type="ECO:0000259" key="4">
    <source>
        <dbReference type="Pfam" id="PF20257"/>
    </source>
</evidence>
<dbReference type="Pfam" id="PF20257">
    <property type="entry name" value="SAM_HAT_C"/>
    <property type="match status" value="1"/>
</dbReference>
<dbReference type="RefSeq" id="WP_133713653.1">
    <property type="nucleotide sequence ID" value="NZ_SOAG01000036.1"/>
</dbReference>
<evidence type="ECO:0000256" key="1">
    <source>
        <dbReference type="ARBA" id="ARBA00022691"/>
    </source>
</evidence>
<dbReference type="Proteomes" id="UP000295215">
    <property type="component" value="Unassembled WGS sequence"/>
</dbReference>
<dbReference type="AlphaFoldDB" id="A0A4R7EVJ2"/>
<sequence length="278" mass="31489">MQKIITLTTDFGYTDYYTAVLKGKIYSKIGECNLVDISHNIRDYHIEEAGFVLSAAYPHFPKETIHIVSVKAEITPFSPAICVKYDGHYFIATDNGVLSIILGNNEFEEAIYLENDENECSSTVFADCARHLVSGYGLAELGNPVESLYKLNRWADNLNLERNKITGKVVYEDSFGNLITNITKESFERIGKGRKFSIRIKDRSINKINKYFADFKVTSENALLERAGELLATFNDLDLLLVTLLYSKKKDPGGSPKSLMNIQLNDNIVVEFEDEFNY</sequence>
<reference evidence="5 6" key="1">
    <citation type="submission" date="2019-03" db="EMBL/GenBank/DDBJ databases">
        <title>Genomic Encyclopedia of Archaeal and Bacterial Type Strains, Phase II (KMG-II): from individual species to whole genera.</title>
        <authorList>
            <person name="Goeker M."/>
        </authorList>
    </citation>
    <scope>NUCLEOTIDE SEQUENCE [LARGE SCALE GENOMIC DNA]</scope>
    <source>
        <strain evidence="5 6">DSM 28213</strain>
    </source>
</reference>
<feature type="domain" description="S-adenosyl-l-methionine hydroxide adenosyltransferase N-terminal" evidence="3">
    <location>
        <begin position="5"/>
        <end position="142"/>
    </location>
</feature>
<dbReference type="SUPFAM" id="SSF101852">
    <property type="entry name" value="Bacterial fluorinating enzyme, C-terminal domain"/>
    <property type="match status" value="1"/>
</dbReference>
<dbReference type="InterPro" id="IPR046470">
    <property type="entry name" value="SAM_HAT_C"/>
</dbReference>
<dbReference type="InterPro" id="IPR023227">
    <property type="entry name" value="SAM_OH_AdoTrfase_C_sf"/>
</dbReference>
<dbReference type="SUPFAM" id="SSF102522">
    <property type="entry name" value="Bacterial fluorinating enzyme, N-terminal domain"/>
    <property type="match status" value="1"/>
</dbReference>
<dbReference type="PANTHER" id="PTHR35092">
    <property type="entry name" value="CHLORINASE MJ1651"/>
    <property type="match status" value="1"/>
</dbReference>
<dbReference type="PIRSF" id="PIRSF006779">
    <property type="entry name" value="UCP006779"/>
    <property type="match status" value="1"/>
</dbReference>
<protein>
    <recommendedName>
        <fullName evidence="7">S-adenosyl-l-methionine hydroxide adenosyltransferase</fullName>
    </recommendedName>
</protein>
<dbReference type="Gene3D" id="2.40.30.90">
    <property type="entry name" value="Bacterial fluorinating enzyme like"/>
    <property type="match status" value="1"/>
</dbReference>
<keyword evidence="1" id="KW-0949">S-adenosyl-L-methionine</keyword>